<dbReference type="InterPro" id="IPR017583">
    <property type="entry name" value="Tagatose/fructose_Pkinase"/>
</dbReference>
<evidence type="ECO:0000259" key="10">
    <source>
        <dbReference type="Pfam" id="PF00294"/>
    </source>
</evidence>
<reference evidence="11 12" key="1">
    <citation type="journal article" date="2015" name="Genome Announc.">
        <title>Expanding the biotechnology potential of lactobacilli through comparative genomics of 213 strains and associated genera.</title>
        <authorList>
            <person name="Sun Z."/>
            <person name="Harris H.M."/>
            <person name="McCann A."/>
            <person name="Guo C."/>
            <person name="Argimon S."/>
            <person name="Zhang W."/>
            <person name="Yang X."/>
            <person name="Jeffery I.B."/>
            <person name="Cooney J.C."/>
            <person name="Kagawa T.F."/>
            <person name="Liu W."/>
            <person name="Song Y."/>
            <person name="Salvetti E."/>
            <person name="Wrobel A."/>
            <person name="Rasinkangas P."/>
            <person name="Parkhill J."/>
            <person name="Rea M.C."/>
            <person name="O'Sullivan O."/>
            <person name="Ritari J."/>
            <person name="Douillard F.P."/>
            <person name="Paul Ross R."/>
            <person name="Yang R."/>
            <person name="Briner A.E."/>
            <person name="Felis G.E."/>
            <person name="de Vos W.M."/>
            <person name="Barrangou R."/>
            <person name="Klaenhammer T.R."/>
            <person name="Caufield P.W."/>
            <person name="Cui Y."/>
            <person name="Zhang H."/>
            <person name="O'Toole P.W."/>
        </authorList>
    </citation>
    <scope>NUCLEOTIDE SEQUENCE [LARGE SCALE GENOMIC DNA]</scope>
    <source>
        <strain evidence="11 12">DSM 18001</strain>
    </source>
</reference>
<keyword evidence="2 8" id="KW-0808">Transferase</keyword>
<dbReference type="PANTHER" id="PTHR46566:SF1">
    <property type="entry name" value="1-PHOSPHOFRUCTOKINASE"/>
    <property type="match status" value="1"/>
</dbReference>
<organism evidence="11 12">
    <name type="scientific">Pediococcus stilesii</name>
    <dbReference type="NCBI Taxonomy" id="331679"/>
    <lineage>
        <taxon>Bacteria</taxon>
        <taxon>Bacillati</taxon>
        <taxon>Bacillota</taxon>
        <taxon>Bacilli</taxon>
        <taxon>Lactobacillales</taxon>
        <taxon>Lactobacillaceae</taxon>
        <taxon>Pediococcus</taxon>
    </lineage>
</organism>
<dbReference type="FunFam" id="3.40.1190.20:FF:000001">
    <property type="entry name" value="Phosphofructokinase"/>
    <property type="match status" value="1"/>
</dbReference>
<keyword evidence="4 8" id="KW-0547">Nucleotide-binding</keyword>
<keyword evidence="5 9" id="KW-0418">Kinase</keyword>
<evidence type="ECO:0000256" key="3">
    <source>
        <dbReference type="ARBA" id="ARBA00022736"/>
    </source>
</evidence>
<evidence type="ECO:0000256" key="4">
    <source>
        <dbReference type="ARBA" id="ARBA00022741"/>
    </source>
</evidence>
<evidence type="ECO:0000256" key="1">
    <source>
        <dbReference type="ARBA" id="ARBA00005380"/>
    </source>
</evidence>
<feature type="domain" description="Carbohydrate kinase PfkB" evidence="10">
    <location>
        <begin position="10"/>
        <end position="280"/>
    </location>
</feature>
<dbReference type="EC" id="2.7.1.144" evidence="8"/>
<dbReference type="NCBIfam" id="TIGR03168">
    <property type="entry name" value="1-PFK"/>
    <property type="match status" value="1"/>
</dbReference>
<comment type="pathway">
    <text evidence="8">Carbohydrate metabolism; D-tagatose 6-phosphate degradation; D-glyceraldehyde 3-phosphate and glycerone phosphate from D-tagatose 6-phosphate: step 1/2.</text>
</comment>
<evidence type="ECO:0000256" key="2">
    <source>
        <dbReference type="ARBA" id="ARBA00022679"/>
    </source>
</evidence>
<dbReference type="GO" id="GO:0005829">
    <property type="term" value="C:cytosol"/>
    <property type="evidence" value="ECO:0007669"/>
    <property type="project" value="TreeGrafter"/>
</dbReference>
<protein>
    <recommendedName>
        <fullName evidence="8">Tagatose-6-phosphate kinase</fullName>
        <ecNumber evidence="8">2.7.1.144</ecNumber>
    </recommendedName>
</protein>
<dbReference type="Gene3D" id="3.40.1190.20">
    <property type="match status" value="1"/>
</dbReference>
<dbReference type="UniPathway" id="UPA00704">
    <property type="reaction ID" value="UER00715"/>
</dbReference>
<dbReference type="NCBIfam" id="TIGR03828">
    <property type="entry name" value="pfkB"/>
    <property type="match status" value="1"/>
</dbReference>
<comment type="similarity">
    <text evidence="8">Belongs to the carbohydrate kinase PfkB family. LacC subfamily.</text>
</comment>
<dbReference type="AlphaFoldDB" id="A0A0R2KWT9"/>
<dbReference type="STRING" id="331679.IV81_GL001678"/>
<dbReference type="GO" id="GO:2001059">
    <property type="term" value="P:D-tagatose 6-phosphate catabolic process"/>
    <property type="evidence" value="ECO:0007669"/>
    <property type="project" value="UniProtKB-UniPathway"/>
</dbReference>
<dbReference type="GO" id="GO:0005524">
    <property type="term" value="F:ATP binding"/>
    <property type="evidence" value="ECO:0007669"/>
    <property type="project" value="UniProtKB-UniRule"/>
</dbReference>
<comment type="catalytic activity">
    <reaction evidence="8">
        <text>D-tagatofuranose 6-phosphate + ATP = D-tagatofuranose 1,6-bisphosphate + ADP + H(+)</text>
        <dbReference type="Rhea" id="RHEA:12420"/>
        <dbReference type="ChEBI" id="CHEBI:15378"/>
        <dbReference type="ChEBI" id="CHEBI:30616"/>
        <dbReference type="ChEBI" id="CHEBI:58694"/>
        <dbReference type="ChEBI" id="CHEBI:58695"/>
        <dbReference type="ChEBI" id="CHEBI:456216"/>
        <dbReference type="EC" id="2.7.1.144"/>
    </reaction>
</comment>
<dbReference type="PANTHER" id="PTHR46566">
    <property type="entry name" value="1-PHOSPHOFRUCTOKINASE-RELATED"/>
    <property type="match status" value="1"/>
</dbReference>
<dbReference type="Proteomes" id="UP000051859">
    <property type="component" value="Unassembled WGS sequence"/>
</dbReference>
<dbReference type="GO" id="GO:0009024">
    <property type="term" value="F:tagatose-6-phosphate kinase activity"/>
    <property type="evidence" value="ECO:0007669"/>
    <property type="project" value="UniProtKB-EC"/>
</dbReference>
<evidence type="ECO:0000313" key="11">
    <source>
        <dbReference type="EMBL" id="KRN94035.1"/>
    </source>
</evidence>
<gene>
    <name evidence="11" type="ORF">IV81_GL001678</name>
</gene>
<evidence type="ECO:0000256" key="8">
    <source>
        <dbReference type="PIRNR" id="PIRNR000535"/>
    </source>
</evidence>
<dbReference type="SUPFAM" id="SSF53613">
    <property type="entry name" value="Ribokinase-like"/>
    <property type="match status" value="1"/>
</dbReference>
<dbReference type="Pfam" id="PF00294">
    <property type="entry name" value="PfkB"/>
    <property type="match status" value="1"/>
</dbReference>
<dbReference type="GO" id="GO:0016052">
    <property type="term" value="P:carbohydrate catabolic process"/>
    <property type="evidence" value="ECO:0007669"/>
    <property type="project" value="UniProtKB-ARBA"/>
</dbReference>
<proteinExistence type="inferred from homology"/>
<evidence type="ECO:0000256" key="6">
    <source>
        <dbReference type="ARBA" id="ARBA00022840"/>
    </source>
</evidence>
<evidence type="ECO:0000256" key="7">
    <source>
        <dbReference type="ARBA" id="ARBA00047745"/>
    </source>
</evidence>
<dbReference type="InterPro" id="IPR011611">
    <property type="entry name" value="PfkB_dom"/>
</dbReference>
<dbReference type="PATRIC" id="fig|331679.3.peg.1715"/>
<keyword evidence="6 8" id="KW-0067">ATP-binding</keyword>
<dbReference type="RefSeq" id="WP_057802688.1">
    <property type="nucleotide sequence ID" value="NZ_JQBX01000008.1"/>
</dbReference>
<comment type="similarity">
    <text evidence="1">Belongs to the carbohydrate kinase pfkB family.</text>
</comment>
<comment type="catalytic activity">
    <reaction evidence="7 9">
        <text>beta-D-fructose 1-phosphate + ATP = beta-D-fructose 1,6-bisphosphate + ADP + H(+)</text>
        <dbReference type="Rhea" id="RHEA:14213"/>
        <dbReference type="ChEBI" id="CHEBI:15378"/>
        <dbReference type="ChEBI" id="CHEBI:30616"/>
        <dbReference type="ChEBI" id="CHEBI:32966"/>
        <dbReference type="ChEBI" id="CHEBI:138881"/>
        <dbReference type="ChEBI" id="CHEBI:456216"/>
        <dbReference type="EC" id="2.7.1.56"/>
    </reaction>
</comment>
<dbReference type="EMBL" id="JQBX01000008">
    <property type="protein sequence ID" value="KRN94035.1"/>
    <property type="molecule type" value="Genomic_DNA"/>
</dbReference>
<dbReference type="InterPro" id="IPR029056">
    <property type="entry name" value="Ribokinase-like"/>
</dbReference>
<comment type="caution">
    <text evidence="11">The sequence shown here is derived from an EMBL/GenBank/DDBJ whole genome shotgun (WGS) entry which is preliminary data.</text>
</comment>
<comment type="function">
    <text evidence="9">Catalyzes the ATP-dependent phosphorylation of fructose-l-phosphate to fructose-l,6-bisphosphate.</text>
</comment>
<evidence type="ECO:0000256" key="9">
    <source>
        <dbReference type="RuleBase" id="RU369061"/>
    </source>
</evidence>
<dbReference type="GO" id="GO:0044281">
    <property type="term" value="P:small molecule metabolic process"/>
    <property type="evidence" value="ECO:0007669"/>
    <property type="project" value="UniProtKB-ARBA"/>
</dbReference>
<dbReference type="PIRSF" id="PIRSF000535">
    <property type="entry name" value="1PFK/6PFK/LacC"/>
    <property type="match status" value="1"/>
</dbReference>
<name>A0A0R2KWT9_9LACO</name>
<dbReference type="InterPro" id="IPR002173">
    <property type="entry name" value="Carboh/pur_kinase_PfkB_CS"/>
</dbReference>
<evidence type="ECO:0000256" key="5">
    <source>
        <dbReference type="ARBA" id="ARBA00022777"/>
    </source>
</evidence>
<keyword evidence="3 8" id="KW-0423">Lactose metabolism</keyword>
<sequence length="303" mass="33019">MIYTVTLNPSIDYVVSLNQMNIGLVNRLRDANKFPGGKGINVSRVLNQLNVSNTALGFLGGFTGKFVAQSLDQLNVNSNFVKISGDTRINVKIHAQDETELNAKGPKIMESELQCFIDNFNSITEKDIVIFSGSIPENLPQNLYDTIIKKIKKNGAQFVVDTTGKGLMDTLPNKPLLIKPNNHELGDLFDTKVETDDEIEYYGKKLVELGAQNVMISMAAAGGMLVSKDHVYRSFAPKGKVLNSVGAGDSMLAGFVGEYVKTGELEQAFKQGLACGSATAFSLDIADKGKIREVLSDINVFER</sequence>
<accession>A0A0R2KWT9</accession>
<evidence type="ECO:0000313" key="12">
    <source>
        <dbReference type="Proteomes" id="UP000051859"/>
    </source>
</evidence>
<dbReference type="PROSITE" id="PS00584">
    <property type="entry name" value="PFKB_KINASES_2"/>
    <property type="match status" value="1"/>
</dbReference>
<dbReference type="InterPro" id="IPR022463">
    <property type="entry name" value="1-PFruKinase"/>
</dbReference>
<dbReference type="GO" id="GO:0005988">
    <property type="term" value="P:lactose metabolic process"/>
    <property type="evidence" value="ECO:0007669"/>
    <property type="project" value="UniProtKB-KW"/>
</dbReference>
<keyword evidence="12" id="KW-1185">Reference proteome</keyword>
<dbReference type="GO" id="GO:0008662">
    <property type="term" value="F:1-phosphofructokinase activity"/>
    <property type="evidence" value="ECO:0007669"/>
    <property type="project" value="UniProtKB-UniRule"/>
</dbReference>
<dbReference type="CDD" id="cd01164">
    <property type="entry name" value="FruK_PfkB_like"/>
    <property type="match status" value="1"/>
</dbReference>